<keyword evidence="10" id="KW-1185">Reference proteome</keyword>
<dbReference type="GO" id="GO:0005737">
    <property type="term" value="C:cytoplasm"/>
    <property type="evidence" value="ECO:0007669"/>
    <property type="project" value="UniProtKB-SubCell"/>
</dbReference>
<keyword evidence="5 7" id="KW-0175">Coiled coil</keyword>
<feature type="domain" description="RecF/RecN/SMC N-terminal" evidence="8">
    <location>
        <begin position="4"/>
        <end position="1135"/>
    </location>
</feature>
<evidence type="ECO:0000256" key="2">
    <source>
        <dbReference type="ARBA" id="ARBA00022490"/>
    </source>
</evidence>
<evidence type="ECO:0000256" key="6">
    <source>
        <dbReference type="ARBA" id="ARBA00023125"/>
    </source>
</evidence>
<dbReference type="SUPFAM" id="SSF52540">
    <property type="entry name" value="P-loop containing nucleoside triphosphate hydrolases"/>
    <property type="match status" value="1"/>
</dbReference>
<evidence type="ECO:0000259" key="8">
    <source>
        <dbReference type="Pfam" id="PF02463"/>
    </source>
</evidence>
<evidence type="ECO:0000256" key="3">
    <source>
        <dbReference type="ARBA" id="ARBA00022741"/>
    </source>
</evidence>
<reference evidence="9 10" key="1">
    <citation type="submission" date="2021-06" db="EMBL/GenBank/DDBJ databases">
        <authorList>
            <person name="Grouzdev D.S."/>
            <person name="Koziaeva V."/>
        </authorList>
    </citation>
    <scope>NUCLEOTIDE SEQUENCE [LARGE SCALE GENOMIC DNA]</scope>
    <source>
        <strain evidence="9 10">22</strain>
    </source>
</reference>
<sequence>MKFTKLRLVGFKTFVEPTDFLIETGLTGVVGPNGCGKSNLVEAMRWVMGENSYKNMRASGMDDVIFSGSHQRPARNAAEVVLFLDNADRRAPAALNGHDLLEVSRRIERESGSVYRINGKDVRARDVQMLFADASTGARSPAMVRQGQIGELIAAKPTQRRAILEEASGISGLHSRRNEAEIRLRAAEQNLERLEDVLTQIDGQLDGLKRQARQASRYRLLSAEIRQSEAAIAWLKWVAAREQLAEAEAALAEAERRQAEAAAAQGQTARDQAVAAHDLPALREAHAAAGATLQRLRLAVGEIEAEGRRVRERLAEIDRRLIQLAEDRAREERLAGETGDAVATLDAEAADLTMEAEDDAERAAELADGLAEAEARLAEAEAEESALRGVAADVVARRAALEREAAAAAQRVARLADQTAMATSERDALAAQVAALDGLSLEREAAEAAAEAAETAESVAQEAEEAVRSARAAADRARGPVGEAERALNRLETEARTLSGLLQVDGLDLWPPVIDQIEVEPGLEAALAAALGDDLDAGTDPAAPVHWRQPGAVGADPVLPAGTEPLAAHVRAPALMARCLAQVGLVEAADGPALQKRLAAGQRLVSRAGDLWRWDGLVMAAGAPTAAAQRLSGRNRLAALEGLVETARATHQALKAAADQARMAIGAAEARERSARETLRDVRRKAEAARDALIRAERAAGECATRLAGAEVALARLVVEAAEAAEAVATSRAALEALPVSAGLEERLAGLRAAVATARAEAVERRAAAQGLAREADLRRRRLETIARERAAWLVRAENARGQLSVLDRRREEAEIEKEALVDRPDELAAHRIALGGEIARAETGLVEAAEALAVAERHGKETDRIARAALEALSAARETRGRAEERQAAARGRAAEIERTIAETFETAPAGLAALAGLDPAARRPDLGALETRLERVKIEREKLGGVNLRADDEAREVETRRDTLVGERDDLIEAIKRLRQGIASLNREARERLMAAFETVNGHFRSLFTHLFGGGTAELQLVESDDPLEAGLEIMARPPGKKPSTMTLLSGGEQALTAMALIFAVFLTNPAPICVLDEVDAPLDDANVERYCDLLDDMSRRTDTRFVVITHNPITMARMDRLFGVTMAERGVSQLVSVDLERAERFLEAV</sequence>
<dbReference type="RefSeq" id="WP_261970467.1">
    <property type="nucleotide sequence ID" value="NZ_JAHHZF010000011.1"/>
</dbReference>
<dbReference type="InterPro" id="IPR011890">
    <property type="entry name" value="SMC_prok"/>
</dbReference>
<evidence type="ECO:0000313" key="9">
    <source>
        <dbReference type="EMBL" id="MBT9291945.1"/>
    </source>
</evidence>
<dbReference type="GO" id="GO:0006260">
    <property type="term" value="P:DNA replication"/>
    <property type="evidence" value="ECO:0007669"/>
    <property type="project" value="UniProtKB-UniRule"/>
</dbReference>
<dbReference type="Proteomes" id="UP000766595">
    <property type="component" value="Unassembled WGS sequence"/>
</dbReference>
<dbReference type="FunFam" id="3.40.50.300:FF:000901">
    <property type="entry name" value="Chromosome partition protein Smc"/>
    <property type="match status" value="1"/>
</dbReference>
<feature type="binding site" evidence="7">
    <location>
        <begin position="32"/>
        <end position="39"/>
    </location>
    <ligand>
        <name>ATP</name>
        <dbReference type="ChEBI" id="CHEBI:30616"/>
    </ligand>
</feature>
<dbReference type="EMBL" id="JAHHZF010000011">
    <property type="protein sequence ID" value="MBT9291945.1"/>
    <property type="molecule type" value="Genomic_DNA"/>
</dbReference>
<dbReference type="InterPro" id="IPR003395">
    <property type="entry name" value="RecF/RecN/SMC_N"/>
</dbReference>
<name>A0A947D6G2_9HYPH</name>
<comment type="subunit">
    <text evidence="7">Homodimer.</text>
</comment>
<proteinExistence type="inferred from homology"/>
<dbReference type="HAMAP" id="MF_01894">
    <property type="entry name" value="Smc_prok"/>
    <property type="match status" value="1"/>
</dbReference>
<keyword evidence="3 7" id="KW-0547">Nucleotide-binding</keyword>
<comment type="function">
    <text evidence="7">Required for chromosome condensation and partitioning.</text>
</comment>
<evidence type="ECO:0000256" key="7">
    <source>
        <dbReference type="HAMAP-Rule" id="MF_01894"/>
    </source>
</evidence>
<evidence type="ECO:0000313" key="10">
    <source>
        <dbReference type="Proteomes" id="UP000766595"/>
    </source>
</evidence>
<feature type="coiled-coil region" evidence="7">
    <location>
        <begin position="363"/>
        <end position="501"/>
    </location>
</feature>
<evidence type="ECO:0000256" key="5">
    <source>
        <dbReference type="ARBA" id="ARBA00023054"/>
    </source>
</evidence>
<dbReference type="GO" id="GO:0007059">
    <property type="term" value="P:chromosome segregation"/>
    <property type="evidence" value="ECO:0007669"/>
    <property type="project" value="UniProtKB-UniRule"/>
</dbReference>
<dbReference type="AlphaFoldDB" id="A0A947D6G2"/>
<dbReference type="InterPro" id="IPR027417">
    <property type="entry name" value="P-loop_NTPase"/>
</dbReference>
<dbReference type="GO" id="GO:0030261">
    <property type="term" value="P:chromosome condensation"/>
    <property type="evidence" value="ECO:0007669"/>
    <property type="project" value="InterPro"/>
</dbReference>
<keyword evidence="4 7" id="KW-0067">ATP-binding</keyword>
<comment type="subcellular location">
    <subcellularLocation>
        <location evidence="1 7">Cytoplasm</location>
    </subcellularLocation>
</comment>
<comment type="caution">
    <text evidence="9">The sequence shown here is derived from an EMBL/GenBank/DDBJ whole genome shotgun (WGS) entry which is preliminary data.</text>
</comment>
<dbReference type="PIRSF" id="PIRSF005719">
    <property type="entry name" value="SMC"/>
    <property type="match status" value="1"/>
</dbReference>
<dbReference type="GO" id="GO:0016887">
    <property type="term" value="F:ATP hydrolysis activity"/>
    <property type="evidence" value="ECO:0007669"/>
    <property type="project" value="InterPro"/>
</dbReference>
<dbReference type="InterPro" id="IPR024704">
    <property type="entry name" value="SMC"/>
</dbReference>
<dbReference type="Gene3D" id="3.40.50.300">
    <property type="entry name" value="P-loop containing nucleotide triphosphate hydrolases"/>
    <property type="match status" value="2"/>
</dbReference>
<keyword evidence="2 7" id="KW-0963">Cytoplasm</keyword>
<accession>A0A947D6G2</accession>
<dbReference type="GO" id="GO:0003677">
    <property type="term" value="F:DNA binding"/>
    <property type="evidence" value="ECO:0007669"/>
    <property type="project" value="UniProtKB-UniRule"/>
</dbReference>
<dbReference type="GO" id="GO:0007062">
    <property type="term" value="P:sister chromatid cohesion"/>
    <property type="evidence" value="ECO:0007669"/>
    <property type="project" value="InterPro"/>
</dbReference>
<dbReference type="PANTHER" id="PTHR43977">
    <property type="entry name" value="STRUCTURAL MAINTENANCE OF CHROMOSOMES PROTEIN 3"/>
    <property type="match status" value="1"/>
</dbReference>
<dbReference type="GO" id="GO:0005524">
    <property type="term" value="F:ATP binding"/>
    <property type="evidence" value="ECO:0007669"/>
    <property type="project" value="UniProtKB-UniRule"/>
</dbReference>
<comment type="domain">
    <text evidence="7">Contains large globular domains required for ATP hydrolysis at each terminus and a third globular domain forming a flexible hinge near the middle of the molecule. These domains are separated by coiled-coil structures.</text>
</comment>
<feature type="coiled-coil region" evidence="7">
    <location>
        <begin position="797"/>
        <end position="824"/>
    </location>
</feature>
<organism evidence="9 10">
    <name type="scientific">Prosthecodimorpha staleyi</name>
    <dbReference type="NCBI Taxonomy" id="2840188"/>
    <lineage>
        <taxon>Bacteria</taxon>
        <taxon>Pseudomonadati</taxon>
        <taxon>Pseudomonadota</taxon>
        <taxon>Alphaproteobacteria</taxon>
        <taxon>Hyphomicrobiales</taxon>
        <taxon>Ancalomicrobiaceae</taxon>
        <taxon>Prosthecodimorpha</taxon>
    </lineage>
</organism>
<feature type="coiled-coil region" evidence="7">
    <location>
        <begin position="237"/>
        <end position="267"/>
    </location>
</feature>
<keyword evidence="6 7" id="KW-0238">DNA-binding</keyword>
<dbReference type="CDD" id="cd03278">
    <property type="entry name" value="ABC_SMC_barmotin"/>
    <property type="match status" value="1"/>
</dbReference>
<gene>
    <name evidence="7" type="primary">smc</name>
    <name evidence="9" type="ORF">KL771_20945</name>
</gene>
<protein>
    <recommendedName>
        <fullName evidence="7">Chromosome partition protein Smc</fullName>
    </recommendedName>
</protein>
<comment type="similarity">
    <text evidence="7">Belongs to the SMC family.</text>
</comment>
<dbReference type="Pfam" id="PF02463">
    <property type="entry name" value="SMC_N"/>
    <property type="match status" value="1"/>
</dbReference>
<feature type="coiled-coil region" evidence="7">
    <location>
        <begin position="170"/>
        <end position="211"/>
    </location>
</feature>
<evidence type="ECO:0000256" key="4">
    <source>
        <dbReference type="ARBA" id="ARBA00022840"/>
    </source>
</evidence>
<feature type="coiled-coil region" evidence="7">
    <location>
        <begin position="637"/>
        <end position="699"/>
    </location>
</feature>
<evidence type="ECO:0000256" key="1">
    <source>
        <dbReference type="ARBA" id="ARBA00004496"/>
    </source>
</evidence>